<evidence type="ECO:0000313" key="2">
    <source>
        <dbReference type="Proteomes" id="UP000447833"/>
    </source>
</evidence>
<evidence type="ECO:0000313" key="1">
    <source>
        <dbReference type="EMBL" id="MYL62640.1"/>
    </source>
</evidence>
<dbReference type="RefSeq" id="WP_160918477.1">
    <property type="nucleotide sequence ID" value="NZ_WMEY01000002.1"/>
</dbReference>
<sequence>MNITHREAEVIRSALATLIDDSNQEYYAGVLEKLALSPSVIQLCDMEGFMNAIVDRSDAPE</sequence>
<dbReference type="Proteomes" id="UP000447833">
    <property type="component" value="Unassembled WGS sequence"/>
</dbReference>
<name>A0A845ETD9_9BACL</name>
<proteinExistence type="predicted"/>
<accession>A0A845ETD9</accession>
<dbReference type="EMBL" id="WMEY01000002">
    <property type="protein sequence ID" value="MYL62640.1"/>
    <property type="molecule type" value="Genomic_DNA"/>
</dbReference>
<protein>
    <submittedName>
        <fullName evidence="1">Uncharacterized protein</fullName>
    </submittedName>
</protein>
<organism evidence="1 2">
    <name type="scientific">Guptibacillus hwajinpoensis</name>
    <dbReference type="NCBI Taxonomy" id="208199"/>
    <lineage>
        <taxon>Bacteria</taxon>
        <taxon>Bacillati</taxon>
        <taxon>Bacillota</taxon>
        <taxon>Bacilli</taxon>
        <taxon>Bacillales</taxon>
        <taxon>Guptibacillaceae</taxon>
        <taxon>Guptibacillus</taxon>
    </lineage>
</organism>
<gene>
    <name evidence="1" type="ORF">GLW07_04645</name>
</gene>
<dbReference type="AlphaFoldDB" id="A0A845ETD9"/>
<reference evidence="1 2" key="1">
    <citation type="submission" date="2019-11" db="EMBL/GenBank/DDBJ databases">
        <title>Genome sequences of 17 halophilic strains isolated from different environments.</title>
        <authorList>
            <person name="Furrow R.E."/>
        </authorList>
    </citation>
    <scope>NUCLEOTIDE SEQUENCE [LARGE SCALE GENOMIC DNA]</scope>
    <source>
        <strain evidence="1 2">22506_14_FS</strain>
    </source>
</reference>
<comment type="caution">
    <text evidence="1">The sequence shown here is derived from an EMBL/GenBank/DDBJ whole genome shotgun (WGS) entry which is preliminary data.</text>
</comment>